<dbReference type="EMBL" id="CAFBNE010000187">
    <property type="protein sequence ID" value="CAB4970360.1"/>
    <property type="molecule type" value="Genomic_DNA"/>
</dbReference>
<feature type="transmembrane region" description="Helical" evidence="5">
    <location>
        <begin position="276"/>
        <end position="292"/>
    </location>
</feature>
<feature type="transmembrane region" description="Helical" evidence="5">
    <location>
        <begin position="31"/>
        <end position="51"/>
    </location>
</feature>
<evidence type="ECO:0000259" key="6">
    <source>
        <dbReference type="Pfam" id="PF13515"/>
    </source>
</evidence>
<name>A0A6J7LNR9_9ZZZZ</name>
<gene>
    <name evidence="7" type="ORF">UFOPK3772_03322</name>
</gene>
<feature type="transmembrane region" description="Helical" evidence="5">
    <location>
        <begin position="159"/>
        <end position="182"/>
    </location>
</feature>
<evidence type="ECO:0000313" key="7">
    <source>
        <dbReference type="EMBL" id="CAB4970360.1"/>
    </source>
</evidence>
<protein>
    <submittedName>
        <fullName evidence="7">Unannotated protein</fullName>
    </submittedName>
</protein>
<dbReference type="GO" id="GO:0016020">
    <property type="term" value="C:membrane"/>
    <property type="evidence" value="ECO:0007669"/>
    <property type="project" value="UniProtKB-SubCell"/>
</dbReference>
<feature type="transmembrane region" description="Helical" evidence="5">
    <location>
        <begin position="133"/>
        <end position="153"/>
    </location>
</feature>
<feature type="transmembrane region" description="Helical" evidence="5">
    <location>
        <begin position="109"/>
        <end position="126"/>
    </location>
</feature>
<evidence type="ECO:0000256" key="2">
    <source>
        <dbReference type="ARBA" id="ARBA00022692"/>
    </source>
</evidence>
<evidence type="ECO:0000256" key="5">
    <source>
        <dbReference type="SAM" id="Phobius"/>
    </source>
</evidence>
<feature type="transmembrane region" description="Helical" evidence="5">
    <location>
        <begin position="344"/>
        <end position="365"/>
    </location>
</feature>
<dbReference type="AlphaFoldDB" id="A0A6J7LNR9"/>
<evidence type="ECO:0000256" key="1">
    <source>
        <dbReference type="ARBA" id="ARBA00004141"/>
    </source>
</evidence>
<keyword evidence="4 5" id="KW-0472">Membrane</keyword>
<feature type="transmembrane region" description="Helical" evidence="5">
    <location>
        <begin position="227"/>
        <end position="244"/>
    </location>
</feature>
<accession>A0A6J7LNR9</accession>
<evidence type="ECO:0000256" key="4">
    <source>
        <dbReference type="ARBA" id="ARBA00023136"/>
    </source>
</evidence>
<feature type="transmembrane region" description="Helical" evidence="5">
    <location>
        <begin position="84"/>
        <end position="103"/>
    </location>
</feature>
<feature type="transmembrane region" description="Helical" evidence="5">
    <location>
        <begin position="250"/>
        <end position="269"/>
    </location>
</feature>
<organism evidence="7">
    <name type="scientific">freshwater metagenome</name>
    <dbReference type="NCBI Taxonomy" id="449393"/>
    <lineage>
        <taxon>unclassified sequences</taxon>
        <taxon>metagenomes</taxon>
        <taxon>ecological metagenomes</taxon>
    </lineage>
</organism>
<dbReference type="Pfam" id="PF13515">
    <property type="entry name" value="FUSC_2"/>
    <property type="match status" value="1"/>
</dbReference>
<feature type="domain" description="Integral membrane bound transporter" evidence="6">
    <location>
        <begin position="239"/>
        <end position="361"/>
    </location>
</feature>
<feature type="transmembrane region" description="Helical" evidence="5">
    <location>
        <begin position="319"/>
        <end position="338"/>
    </location>
</feature>
<sequence>MDENGDAKPVWSRLTFALQPEPVPVLLRSGVAVLVDVIVVFVAVRAALVMAGHPSEGLTHAVLPAVFGGMFAFLGSLGGTTRSGLVRAFALAALSVPVTLIAIGVRPLPIASGLALATAAVVAGVFARHGEPLATLGSIVLYIYFVPFVFGAGSGVPLGFLWLGFAVMIVCTVALRVIVALVPKHRAPVRVRATDEASPPDQVQGKGFLSRRFPLLPGPQLARLRRTTLRSAIGLGIGAIVVSATRDHNAVWVLMTLIALLPPGLPLTINRLVQRLAGTVVAMVALTVVDATIPPGALRLLVLGVGLVLTIAYVRRSYALSVLGISMVAVIAYSQVQAPLGEALLWRGFDTLVGAVIAIIVTLLIPVGKRPKPVWTTG</sequence>
<comment type="subcellular location">
    <subcellularLocation>
        <location evidence="1">Membrane</location>
        <topology evidence="1">Multi-pass membrane protein</topology>
    </subcellularLocation>
</comment>
<feature type="transmembrane region" description="Helical" evidence="5">
    <location>
        <begin position="298"/>
        <end position="314"/>
    </location>
</feature>
<proteinExistence type="predicted"/>
<keyword evidence="2 5" id="KW-0812">Transmembrane</keyword>
<reference evidence="7" key="1">
    <citation type="submission" date="2020-05" db="EMBL/GenBank/DDBJ databases">
        <authorList>
            <person name="Chiriac C."/>
            <person name="Salcher M."/>
            <person name="Ghai R."/>
            <person name="Kavagutti S V."/>
        </authorList>
    </citation>
    <scope>NUCLEOTIDE SEQUENCE</scope>
</reference>
<dbReference type="InterPro" id="IPR049453">
    <property type="entry name" value="Memb_transporter_dom"/>
</dbReference>
<evidence type="ECO:0000256" key="3">
    <source>
        <dbReference type="ARBA" id="ARBA00022989"/>
    </source>
</evidence>
<keyword evidence="3 5" id="KW-1133">Transmembrane helix</keyword>
<feature type="transmembrane region" description="Helical" evidence="5">
    <location>
        <begin position="57"/>
        <end position="77"/>
    </location>
</feature>